<gene>
    <name evidence="2" type="ORF">GCM10009681_22950</name>
</gene>
<evidence type="ECO:0000259" key="1">
    <source>
        <dbReference type="PROSITE" id="PS51819"/>
    </source>
</evidence>
<dbReference type="SUPFAM" id="SSF54593">
    <property type="entry name" value="Glyoxalase/Bleomycin resistance protein/Dihydroxybiphenyl dioxygenase"/>
    <property type="match status" value="1"/>
</dbReference>
<comment type="caution">
    <text evidence="2">The sequence shown here is derived from an EMBL/GenBank/DDBJ whole genome shotgun (WGS) entry which is preliminary data.</text>
</comment>
<name>A0ABP4WIV0_9ACTN</name>
<dbReference type="EMBL" id="BAAALS010000009">
    <property type="protein sequence ID" value="GAA1751295.1"/>
    <property type="molecule type" value="Genomic_DNA"/>
</dbReference>
<accession>A0ABP4WIV0</accession>
<dbReference type="Gene3D" id="3.10.180.10">
    <property type="entry name" value="2,3-Dihydroxybiphenyl 1,2-Dioxygenase, domain 1"/>
    <property type="match status" value="1"/>
</dbReference>
<sequence>MHFITIATADLDAVRRFYVDGLGWSPTLEVAGEVLFVQAGPGLMLSFFAAPAFVRDIGTGADVAGAPAGITLAHNVGSPAEVDRVVSDAVAAGAVLLKKPQYAEWGGYHGHLADPNGLIWEIAHNPGWRVEPDGTVVMGPA</sequence>
<dbReference type="PANTHER" id="PTHR36503:SF1">
    <property type="entry name" value="BLR2520 PROTEIN"/>
    <property type="match status" value="1"/>
</dbReference>
<dbReference type="Pfam" id="PF00903">
    <property type="entry name" value="Glyoxalase"/>
    <property type="match status" value="1"/>
</dbReference>
<dbReference type="PANTHER" id="PTHR36503">
    <property type="entry name" value="BLR2520 PROTEIN"/>
    <property type="match status" value="1"/>
</dbReference>
<dbReference type="PROSITE" id="PS51819">
    <property type="entry name" value="VOC"/>
    <property type="match status" value="1"/>
</dbReference>
<feature type="domain" description="VOC" evidence="1">
    <location>
        <begin position="1"/>
        <end position="125"/>
    </location>
</feature>
<dbReference type="InterPro" id="IPR029068">
    <property type="entry name" value="Glyas_Bleomycin-R_OHBP_Dase"/>
</dbReference>
<dbReference type="InterPro" id="IPR037523">
    <property type="entry name" value="VOC_core"/>
</dbReference>
<dbReference type="InterPro" id="IPR004360">
    <property type="entry name" value="Glyas_Fos-R_dOase_dom"/>
</dbReference>
<reference evidence="3" key="1">
    <citation type="journal article" date="2019" name="Int. J. Syst. Evol. Microbiol.">
        <title>The Global Catalogue of Microorganisms (GCM) 10K type strain sequencing project: providing services to taxonomists for standard genome sequencing and annotation.</title>
        <authorList>
            <consortium name="The Broad Institute Genomics Platform"/>
            <consortium name="The Broad Institute Genome Sequencing Center for Infectious Disease"/>
            <person name="Wu L."/>
            <person name="Ma J."/>
        </authorList>
    </citation>
    <scope>NUCLEOTIDE SEQUENCE [LARGE SCALE GENOMIC DNA]</scope>
    <source>
        <strain evidence="3">JCM 13249</strain>
    </source>
</reference>
<protein>
    <submittedName>
        <fullName evidence="2">VOC family protein</fullName>
    </submittedName>
</protein>
<evidence type="ECO:0000313" key="3">
    <source>
        <dbReference type="Proteomes" id="UP001500655"/>
    </source>
</evidence>
<dbReference type="Proteomes" id="UP001500655">
    <property type="component" value="Unassembled WGS sequence"/>
</dbReference>
<organism evidence="2 3">
    <name type="scientific">Luedemannella helvata</name>
    <dbReference type="NCBI Taxonomy" id="349315"/>
    <lineage>
        <taxon>Bacteria</taxon>
        <taxon>Bacillati</taxon>
        <taxon>Actinomycetota</taxon>
        <taxon>Actinomycetes</taxon>
        <taxon>Micromonosporales</taxon>
        <taxon>Micromonosporaceae</taxon>
        <taxon>Luedemannella</taxon>
    </lineage>
</organism>
<keyword evidence="3" id="KW-1185">Reference proteome</keyword>
<evidence type="ECO:0000313" key="2">
    <source>
        <dbReference type="EMBL" id="GAA1751295.1"/>
    </source>
</evidence>
<proteinExistence type="predicted"/>